<proteinExistence type="predicted"/>
<protein>
    <submittedName>
        <fullName evidence="2">GNAT family N-acetyltransferase</fullName>
    </submittedName>
</protein>
<organism evidence="2 3">
    <name type="scientific">Azoarcus taiwanensis</name>
    <dbReference type="NCBI Taxonomy" id="666964"/>
    <lineage>
        <taxon>Bacteria</taxon>
        <taxon>Pseudomonadati</taxon>
        <taxon>Pseudomonadota</taxon>
        <taxon>Betaproteobacteria</taxon>
        <taxon>Rhodocyclales</taxon>
        <taxon>Zoogloeaceae</taxon>
        <taxon>Azoarcus</taxon>
    </lineage>
</organism>
<dbReference type="SUPFAM" id="SSF55729">
    <property type="entry name" value="Acyl-CoA N-acyltransferases (Nat)"/>
    <property type="match status" value="1"/>
</dbReference>
<dbReference type="GO" id="GO:0016747">
    <property type="term" value="F:acyltransferase activity, transferring groups other than amino-acyl groups"/>
    <property type="evidence" value="ECO:0007669"/>
    <property type="project" value="InterPro"/>
</dbReference>
<gene>
    <name evidence="2" type="ORF">GPA21_01160</name>
</gene>
<dbReference type="RefSeq" id="WP_168986378.1">
    <property type="nucleotide sequence ID" value="NZ_CAWPHM010000275.1"/>
</dbReference>
<evidence type="ECO:0000259" key="1">
    <source>
        <dbReference type="PROSITE" id="PS51186"/>
    </source>
</evidence>
<dbReference type="AlphaFoldDB" id="A0A972J945"/>
<name>A0A972J945_9RHOO</name>
<reference evidence="2" key="1">
    <citation type="submission" date="2019-12" db="EMBL/GenBank/DDBJ databases">
        <title>Comparative genomics gives insights into the taxonomy of the Azoarcus-Aromatoleum group and reveals separate origins of nif in the plant-associated Azoarcus and non-plant-associated Aromatoleum sub-groups.</title>
        <authorList>
            <person name="Lafos M."/>
            <person name="Maluk M."/>
            <person name="Batista M."/>
            <person name="Junghare M."/>
            <person name="Carmona M."/>
            <person name="Faoro H."/>
            <person name="Cruz L.M."/>
            <person name="Battistoni F."/>
            <person name="De Souza E."/>
            <person name="Pedrosa F."/>
            <person name="Chen W.-M."/>
            <person name="Poole P.S."/>
            <person name="Dixon R.A."/>
            <person name="James E.K."/>
        </authorList>
    </citation>
    <scope>NUCLEOTIDE SEQUENCE</scope>
    <source>
        <strain evidence="2">NSC3</strain>
    </source>
</reference>
<keyword evidence="3" id="KW-1185">Reference proteome</keyword>
<accession>A0A972J945</accession>
<feature type="domain" description="N-acetyltransferase" evidence="1">
    <location>
        <begin position="20"/>
        <end position="176"/>
    </location>
</feature>
<dbReference type="InterPro" id="IPR016181">
    <property type="entry name" value="Acyl_CoA_acyltransferase"/>
</dbReference>
<dbReference type="Gene3D" id="3.40.630.30">
    <property type="match status" value="1"/>
</dbReference>
<dbReference type="InterPro" id="IPR000182">
    <property type="entry name" value="GNAT_dom"/>
</dbReference>
<dbReference type="PROSITE" id="PS51186">
    <property type="entry name" value="GNAT"/>
    <property type="match status" value="1"/>
</dbReference>
<comment type="caution">
    <text evidence="2">The sequence shown here is derived from an EMBL/GenBank/DDBJ whole genome shotgun (WGS) entry which is preliminary data.</text>
</comment>
<dbReference type="Pfam" id="PF00583">
    <property type="entry name" value="Acetyltransf_1"/>
    <property type="match status" value="1"/>
</dbReference>
<dbReference type="Proteomes" id="UP000599523">
    <property type="component" value="Unassembled WGS sequence"/>
</dbReference>
<evidence type="ECO:0000313" key="2">
    <source>
        <dbReference type="EMBL" id="NMG01583.1"/>
    </source>
</evidence>
<sequence>MADYPAELIRKRYLFDGTPATIRPIRAEDADIEQDFVRGLSRETRYGRFMATLRELSPPKLRYLTEIDYERHIALIATIDHDGVEEEIAVARYVVGPDGHTCEFAIVVGDAWQGSGVAGMLMLQLIEVAASRGLKTMEGFVLATNHKMLKFCRQLGFRMEPLPDDFETVRVVRSLDETV</sequence>
<dbReference type="EMBL" id="WTVM01000004">
    <property type="protein sequence ID" value="NMG01583.1"/>
    <property type="molecule type" value="Genomic_DNA"/>
</dbReference>
<evidence type="ECO:0000313" key="3">
    <source>
        <dbReference type="Proteomes" id="UP000599523"/>
    </source>
</evidence>